<dbReference type="InterPro" id="IPR036890">
    <property type="entry name" value="HATPase_C_sf"/>
</dbReference>
<keyword evidence="13 14" id="KW-0472">Membrane</keyword>
<dbReference type="PANTHER" id="PTHR43065">
    <property type="entry name" value="SENSOR HISTIDINE KINASE"/>
    <property type="match status" value="1"/>
</dbReference>
<dbReference type="EMBL" id="JAGDEL010000002">
    <property type="protein sequence ID" value="MBO1510799.1"/>
    <property type="molecule type" value="Genomic_DNA"/>
</dbReference>
<dbReference type="InterPro" id="IPR003661">
    <property type="entry name" value="HisK_dim/P_dom"/>
</dbReference>
<dbReference type="PANTHER" id="PTHR43065:SF53">
    <property type="entry name" value="SPORULATION KINASE B"/>
    <property type="match status" value="1"/>
</dbReference>
<feature type="transmembrane region" description="Helical" evidence="14">
    <location>
        <begin position="132"/>
        <end position="153"/>
    </location>
</feature>
<dbReference type="PRINTS" id="PR00344">
    <property type="entry name" value="BCTRLSENSOR"/>
</dbReference>
<evidence type="ECO:0000313" key="16">
    <source>
        <dbReference type="EMBL" id="MBO1510799.1"/>
    </source>
</evidence>
<keyword evidence="11 14" id="KW-1133">Transmembrane helix</keyword>
<dbReference type="InterPro" id="IPR003594">
    <property type="entry name" value="HATPase_dom"/>
</dbReference>
<keyword evidence="5" id="KW-0597">Phosphoprotein</keyword>
<evidence type="ECO:0000256" key="2">
    <source>
        <dbReference type="ARBA" id="ARBA00004651"/>
    </source>
</evidence>
<keyword evidence="9 16" id="KW-0418">Kinase</keyword>
<dbReference type="Gene3D" id="3.30.565.10">
    <property type="entry name" value="Histidine kinase-like ATPase, C-terminal domain"/>
    <property type="match status" value="1"/>
</dbReference>
<evidence type="ECO:0000256" key="6">
    <source>
        <dbReference type="ARBA" id="ARBA00022679"/>
    </source>
</evidence>
<comment type="caution">
    <text evidence="16">The sequence shown here is derived from an EMBL/GenBank/DDBJ whole genome shotgun (WGS) entry which is preliminary data.</text>
</comment>
<proteinExistence type="predicted"/>
<feature type="transmembrane region" description="Helical" evidence="14">
    <location>
        <begin position="159"/>
        <end position="185"/>
    </location>
</feature>
<dbReference type="InterPro" id="IPR011620">
    <property type="entry name" value="Sig_transdc_His_kinase_LytS_TM"/>
</dbReference>
<dbReference type="PROSITE" id="PS50109">
    <property type="entry name" value="HIS_KIN"/>
    <property type="match status" value="1"/>
</dbReference>
<dbReference type="Gene3D" id="1.10.287.130">
    <property type="match status" value="1"/>
</dbReference>
<protein>
    <recommendedName>
        <fullName evidence="3">histidine kinase</fullName>
        <ecNumber evidence="3">2.7.13.3</ecNumber>
    </recommendedName>
</protein>
<evidence type="ECO:0000259" key="15">
    <source>
        <dbReference type="PROSITE" id="PS50109"/>
    </source>
</evidence>
<keyword evidence="4" id="KW-1003">Cell membrane</keyword>
<feature type="transmembrane region" description="Helical" evidence="14">
    <location>
        <begin position="7"/>
        <end position="27"/>
    </location>
</feature>
<dbReference type="Pfam" id="PF07694">
    <property type="entry name" value="5TM-5TMR_LYT"/>
    <property type="match status" value="1"/>
</dbReference>
<dbReference type="EC" id="2.7.13.3" evidence="3"/>
<sequence>MELIKNFILQITFIVLPIFTYHLFWLSKNHAYILKPNKILITCCTILSSFLCIIWPIEIIDGLIVNLQAIPLFISFVYAGYIPGLLTLLTTFAYKLHIELEWYFTLASIMSNCILPLLLHLKWQQFGFKRKLGWAVIHGAVLLGCTLLSLSFVSVSQNISFVTVANITISIFVLTLVLLFAIYLVEYIKENALIRMELIKAEKLTLVSELAASVAHEVRNPLTVVRGFVQLIGSSTDNNITQKREYMNLVLAELDRAQSIITDYLGLASQQFISKEKIDLTETLDEIRTLMISYANFKTVTLTCDLESPLYVLGDQAKLKQVFINLIKNAIEAVPNMDGNVTIRAYVSYEIVRVKISDNGVGMSTEQIARLGEPYYSLKENGTGLGLTVTYSILKNHGGSIRYKSEPNKGTIAIVSLPTYFANDKYGDDV</sequence>
<keyword evidence="10" id="KW-0067">ATP-binding</keyword>
<evidence type="ECO:0000256" key="1">
    <source>
        <dbReference type="ARBA" id="ARBA00000085"/>
    </source>
</evidence>
<dbReference type="InterPro" id="IPR004358">
    <property type="entry name" value="Sig_transdc_His_kin-like_C"/>
</dbReference>
<dbReference type="SUPFAM" id="SSF47384">
    <property type="entry name" value="Homodimeric domain of signal transducing histidine kinase"/>
    <property type="match status" value="1"/>
</dbReference>
<keyword evidence="12" id="KW-0902">Two-component regulatory system</keyword>
<name>A0ABS3MY54_9BACI</name>
<dbReference type="SMART" id="SM00388">
    <property type="entry name" value="HisKA"/>
    <property type="match status" value="1"/>
</dbReference>
<dbReference type="Pfam" id="PF00512">
    <property type="entry name" value="HisKA"/>
    <property type="match status" value="1"/>
</dbReference>
<dbReference type="CDD" id="cd00075">
    <property type="entry name" value="HATPase"/>
    <property type="match status" value="1"/>
</dbReference>
<evidence type="ECO:0000256" key="7">
    <source>
        <dbReference type="ARBA" id="ARBA00022692"/>
    </source>
</evidence>
<dbReference type="SMART" id="SM00387">
    <property type="entry name" value="HATPase_c"/>
    <property type="match status" value="1"/>
</dbReference>
<dbReference type="RefSeq" id="WP_207975431.1">
    <property type="nucleotide sequence ID" value="NZ_JAGDEL010000002.1"/>
</dbReference>
<evidence type="ECO:0000256" key="3">
    <source>
        <dbReference type="ARBA" id="ARBA00012438"/>
    </source>
</evidence>
<comment type="catalytic activity">
    <reaction evidence="1">
        <text>ATP + protein L-histidine = ADP + protein N-phospho-L-histidine.</text>
        <dbReference type="EC" id="2.7.13.3"/>
    </reaction>
</comment>
<gene>
    <name evidence="16" type="ORF">I7822_03725</name>
</gene>
<keyword evidence="7 14" id="KW-0812">Transmembrane</keyword>
<dbReference type="InterPro" id="IPR005467">
    <property type="entry name" value="His_kinase_dom"/>
</dbReference>
<evidence type="ECO:0000256" key="13">
    <source>
        <dbReference type="ARBA" id="ARBA00023136"/>
    </source>
</evidence>
<dbReference type="InterPro" id="IPR036097">
    <property type="entry name" value="HisK_dim/P_sf"/>
</dbReference>
<dbReference type="GO" id="GO:0016301">
    <property type="term" value="F:kinase activity"/>
    <property type="evidence" value="ECO:0007669"/>
    <property type="project" value="UniProtKB-KW"/>
</dbReference>
<feature type="transmembrane region" description="Helical" evidence="14">
    <location>
        <begin position="39"/>
        <end position="57"/>
    </location>
</feature>
<evidence type="ECO:0000313" key="17">
    <source>
        <dbReference type="Proteomes" id="UP000663981"/>
    </source>
</evidence>
<dbReference type="CDD" id="cd00082">
    <property type="entry name" value="HisKA"/>
    <property type="match status" value="1"/>
</dbReference>
<evidence type="ECO:0000256" key="10">
    <source>
        <dbReference type="ARBA" id="ARBA00022840"/>
    </source>
</evidence>
<evidence type="ECO:0000256" key="12">
    <source>
        <dbReference type="ARBA" id="ARBA00023012"/>
    </source>
</evidence>
<dbReference type="Proteomes" id="UP000663981">
    <property type="component" value="Unassembled WGS sequence"/>
</dbReference>
<organism evidence="16 17">
    <name type="scientific">Metabacillus bambusae</name>
    <dbReference type="NCBI Taxonomy" id="2795218"/>
    <lineage>
        <taxon>Bacteria</taxon>
        <taxon>Bacillati</taxon>
        <taxon>Bacillota</taxon>
        <taxon>Bacilli</taxon>
        <taxon>Bacillales</taxon>
        <taxon>Bacillaceae</taxon>
        <taxon>Metabacillus</taxon>
    </lineage>
</organism>
<evidence type="ECO:0000256" key="11">
    <source>
        <dbReference type="ARBA" id="ARBA00022989"/>
    </source>
</evidence>
<keyword evidence="6" id="KW-0808">Transferase</keyword>
<dbReference type="SUPFAM" id="SSF55874">
    <property type="entry name" value="ATPase domain of HSP90 chaperone/DNA topoisomerase II/histidine kinase"/>
    <property type="match status" value="1"/>
</dbReference>
<evidence type="ECO:0000256" key="14">
    <source>
        <dbReference type="SAM" id="Phobius"/>
    </source>
</evidence>
<reference evidence="16 17" key="1">
    <citation type="submission" date="2021-03" db="EMBL/GenBank/DDBJ databases">
        <title>Whole genome sequence of Metabacillus bambusae BG109.</title>
        <authorList>
            <person name="Jeong J.W."/>
        </authorList>
    </citation>
    <scope>NUCLEOTIDE SEQUENCE [LARGE SCALE GENOMIC DNA]</scope>
    <source>
        <strain evidence="16 17">BG109</strain>
    </source>
</reference>
<keyword evidence="17" id="KW-1185">Reference proteome</keyword>
<feature type="domain" description="Histidine kinase" evidence="15">
    <location>
        <begin position="213"/>
        <end position="421"/>
    </location>
</feature>
<comment type="subcellular location">
    <subcellularLocation>
        <location evidence="2">Cell membrane</location>
        <topology evidence="2">Multi-pass membrane protein</topology>
    </subcellularLocation>
</comment>
<evidence type="ECO:0000256" key="4">
    <source>
        <dbReference type="ARBA" id="ARBA00022475"/>
    </source>
</evidence>
<accession>A0ABS3MY54</accession>
<dbReference type="Pfam" id="PF02518">
    <property type="entry name" value="HATPase_c"/>
    <property type="match status" value="1"/>
</dbReference>
<evidence type="ECO:0000256" key="5">
    <source>
        <dbReference type="ARBA" id="ARBA00022553"/>
    </source>
</evidence>
<keyword evidence="8" id="KW-0547">Nucleotide-binding</keyword>
<feature type="transmembrane region" description="Helical" evidence="14">
    <location>
        <begin position="69"/>
        <end position="94"/>
    </location>
</feature>
<feature type="transmembrane region" description="Helical" evidence="14">
    <location>
        <begin position="100"/>
        <end position="120"/>
    </location>
</feature>
<evidence type="ECO:0000256" key="9">
    <source>
        <dbReference type="ARBA" id="ARBA00022777"/>
    </source>
</evidence>
<evidence type="ECO:0000256" key="8">
    <source>
        <dbReference type="ARBA" id="ARBA00022741"/>
    </source>
</evidence>